<evidence type="ECO:0000256" key="2">
    <source>
        <dbReference type="ARBA" id="ARBA00022695"/>
    </source>
</evidence>
<dbReference type="EMBL" id="LR796457">
    <property type="protein sequence ID" value="CAB4146026.1"/>
    <property type="molecule type" value="Genomic_DNA"/>
</dbReference>
<evidence type="ECO:0000313" key="11">
    <source>
        <dbReference type="EMBL" id="CAB4217935.1"/>
    </source>
</evidence>
<reference evidence="10" key="1">
    <citation type="submission" date="2020-05" db="EMBL/GenBank/DDBJ databases">
        <authorList>
            <person name="Chiriac C."/>
            <person name="Salcher M."/>
            <person name="Ghai R."/>
            <person name="Kavagutti S V."/>
        </authorList>
    </citation>
    <scope>NUCLEOTIDE SEQUENCE</scope>
</reference>
<evidence type="ECO:0000313" key="4">
    <source>
        <dbReference type="EMBL" id="CAB4146026.1"/>
    </source>
</evidence>
<dbReference type="InterPro" id="IPR004821">
    <property type="entry name" value="Cyt_trans-like"/>
</dbReference>
<dbReference type="EMBL" id="LR797455">
    <property type="protein sequence ID" value="CAB4217935.1"/>
    <property type="molecule type" value="Genomic_DNA"/>
</dbReference>
<dbReference type="NCBIfam" id="TIGR00125">
    <property type="entry name" value="cyt_tran_rel"/>
    <property type="match status" value="1"/>
</dbReference>
<evidence type="ECO:0000256" key="1">
    <source>
        <dbReference type="ARBA" id="ARBA00022679"/>
    </source>
</evidence>
<dbReference type="InterPro" id="IPR014729">
    <property type="entry name" value="Rossmann-like_a/b/a_fold"/>
</dbReference>
<dbReference type="PANTHER" id="PTHR43793">
    <property type="entry name" value="FAD SYNTHASE"/>
    <property type="match status" value="1"/>
</dbReference>
<gene>
    <name evidence="7" type="ORF">UFOVP1032_132</name>
    <name evidence="8" type="ORF">UFOVP1125_48</name>
    <name evidence="9" type="ORF">UFOVP1173_146</name>
    <name evidence="10" type="ORF">UFOVP1241_64</name>
    <name evidence="11" type="ORF">UFOVP1491_132</name>
    <name evidence="12" type="ORF">UFOVP1579_132</name>
    <name evidence="4" type="ORF">UFOVP485_141</name>
    <name evidence="5" type="ORF">UFOVP575_93</name>
    <name evidence="6" type="ORF">UFOVP963_67</name>
</gene>
<sequence length="141" mass="15822">MAIVYTGGTFDLFHSGHVNLLKKCKEVAGVDGKVIVSLNADEFIKEYKGKPPVCSDAERKAVLLACKYVDEVVMNIGGKDSKIAIELAQPDYILIGSDWAKKDYYSQMGFDQDWLDYKGIGLIYVPYTKEISSTNIKRRMQ</sequence>
<dbReference type="EMBL" id="LR796915">
    <property type="protein sequence ID" value="CAB4174627.1"/>
    <property type="molecule type" value="Genomic_DNA"/>
</dbReference>
<evidence type="ECO:0000313" key="9">
    <source>
        <dbReference type="EMBL" id="CAB4189037.1"/>
    </source>
</evidence>
<proteinExistence type="predicted"/>
<dbReference type="SUPFAM" id="SSF52374">
    <property type="entry name" value="Nucleotidylyl transferase"/>
    <property type="match status" value="1"/>
</dbReference>
<dbReference type="EMBL" id="LR796551">
    <property type="protein sequence ID" value="CAB4151000.1"/>
    <property type="molecule type" value="Genomic_DNA"/>
</dbReference>
<dbReference type="EMBL" id="LR797188">
    <property type="protein sequence ID" value="CAB4192678.1"/>
    <property type="molecule type" value="Genomic_DNA"/>
</dbReference>
<name>A0A6J5RG88_9CAUD</name>
<keyword evidence="2 10" id="KW-0548">Nucleotidyltransferase</keyword>
<dbReference type="Pfam" id="PF01467">
    <property type="entry name" value="CTP_transf_like"/>
    <property type="match status" value="1"/>
</dbReference>
<dbReference type="Gene3D" id="3.40.50.620">
    <property type="entry name" value="HUPs"/>
    <property type="match status" value="1"/>
</dbReference>
<organism evidence="10">
    <name type="scientific">uncultured Caudovirales phage</name>
    <dbReference type="NCBI Taxonomy" id="2100421"/>
    <lineage>
        <taxon>Viruses</taxon>
        <taxon>Duplodnaviria</taxon>
        <taxon>Heunggongvirae</taxon>
        <taxon>Uroviricota</taxon>
        <taxon>Caudoviricetes</taxon>
        <taxon>Peduoviridae</taxon>
        <taxon>Maltschvirus</taxon>
        <taxon>Maltschvirus maltsch</taxon>
    </lineage>
</organism>
<evidence type="ECO:0000313" key="8">
    <source>
        <dbReference type="EMBL" id="CAB4185483.1"/>
    </source>
</evidence>
<evidence type="ECO:0000313" key="5">
    <source>
        <dbReference type="EMBL" id="CAB4151000.1"/>
    </source>
</evidence>
<dbReference type="EMBL" id="LR798431">
    <property type="protein sequence ID" value="CAB5231641.1"/>
    <property type="molecule type" value="Genomic_DNA"/>
</dbReference>
<dbReference type="GO" id="GO:0016779">
    <property type="term" value="F:nucleotidyltransferase activity"/>
    <property type="evidence" value="ECO:0007669"/>
    <property type="project" value="UniProtKB-KW"/>
</dbReference>
<dbReference type="EMBL" id="LR797131">
    <property type="protein sequence ID" value="CAB4189037.1"/>
    <property type="molecule type" value="Genomic_DNA"/>
</dbReference>
<dbReference type="InterPro" id="IPR050385">
    <property type="entry name" value="Archaeal_FAD_synthase"/>
</dbReference>
<protein>
    <submittedName>
        <fullName evidence="10">TagD Cytidylyltransferase</fullName>
    </submittedName>
</protein>
<evidence type="ECO:0000313" key="12">
    <source>
        <dbReference type="EMBL" id="CAB5231641.1"/>
    </source>
</evidence>
<evidence type="ECO:0000313" key="6">
    <source>
        <dbReference type="EMBL" id="CAB4174627.1"/>
    </source>
</evidence>
<accession>A0A6J5RG88</accession>
<feature type="domain" description="Cytidyltransferase-like" evidence="3">
    <location>
        <begin position="5"/>
        <end position="139"/>
    </location>
</feature>
<dbReference type="EMBL" id="LR796983">
    <property type="protein sequence ID" value="CAB4179854.1"/>
    <property type="molecule type" value="Genomic_DNA"/>
</dbReference>
<dbReference type="PANTHER" id="PTHR43793:SF1">
    <property type="entry name" value="FAD SYNTHASE"/>
    <property type="match status" value="1"/>
</dbReference>
<keyword evidence="1 10" id="KW-0808">Transferase</keyword>
<evidence type="ECO:0000259" key="3">
    <source>
        <dbReference type="Pfam" id="PF01467"/>
    </source>
</evidence>
<dbReference type="EMBL" id="LR797080">
    <property type="protein sequence ID" value="CAB4185483.1"/>
    <property type="molecule type" value="Genomic_DNA"/>
</dbReference>
<evidence type="ECO:0000313" key="7">
    <source>
        <dbReference type="EMBL" id="CAB4179854.1"/>
    </source>
</evidence>
<evidence type="ECO:0000313" key="10">
    <source>
        <dbReference type="EMBL" id="CAB4192678.1"/>
    </source>
</evidence>